<dbReference type="GO" id="GO:0006813">
    <property type="term" value="P:potassium ion transport"/>
    <property type="evidence" value="ECO:0007669"/>
    <property type="project" value="UniProtKB-KW"/>
</dbReference>
<feature type="transmembrane region" description="Helical" evidence="10">
    <location>
        <begin position="295"/>
        <end position="314"/>
    </location>
</feature>
<organism evidence="14 15">
    <name type="scientific">Gossypium barbadense</name>
    <name type="common">Sea Island cotton</name>
    <name type="synonym">Hibiscus barbadensis</name>
    <dbReference type="NCBI Taxonomy" id="3634"/>
    <lineage>
        <taxon>Eukaryota</taxon>
        <taxon>Viridiplantae</taxon>
        <taxon>Streptophyta</taxon>
        <taxon>Embryophyta</taxon>
        <taxon>Tracheophyta</taxon>
        <taxon>Spermatophyta</taxon>
        <taxon>Magnoliopsida</taxon>
        <taxon>eudicotyledons</taxon>
        <taxon>Gunneridae</taxon>
        <taxon>Pentapetalae</taxon>
        <taxon>rosids</taxon>
        <taxon>malvids</taxon>
        <taxon>Malvales</taxon>
        <taxon>Malvaceae</taxon>
        <taxon>Malvoideae</taxon>
        <taxon>Gossypium</taxon>
    </lineage>
</organism>
<keyword evidence="7" id="KW-0406">Ion transport</keyword>
<keyword evidence="8 10" id="KW-0472">Membrane</keyword>
<dbReference type="Pfam" id="PF00999">
    <property type="entry name" value="Na_H_Exchanger"/>
    <property type="match status" value="2"/>
</dbReference>
<dbReference type="GO" id="GO:1902600">
    <property type="term" value="P:proton transmembrane transport"/>
    <property type="evidence" value="ECO:0007669"/>
    <property type="project" value="InterPro"/>
</dbReference>
<feature type="transmembrane region" description="Helical" evidence="10">
    <location>
        <begin position="110"/>
        <end position="131"/>
    </location>
</feature>
<feature type="transmembrane region" description="Helical" evidence="10">
    <location>
        <begin position="383"/>
        <end position="407"/>
    </location>
</feature>
<feature type="transmembrane region" description="Helical" evidence="10">
    <location>
        <begin position="335"/>
        <end position="363"/>
    </location>
</feature>
<evidence type="ECO:0000256" key="7">
    <source>
        <dbReference type="ARBA" id="ARBA00023065"/>
    </source>
</evidence>
<dbReference type="Pfam" id="PF23259">
    <property type="entry name" value="CHX17_C"/>
    <property type="match status" value="1"/>
</dbReference>
<keyword evidence="3" id="KW-0633">Potassium transport</keyword>
<dbReference type="InterPro" id="IPR038770">
    <property type="entry name" value="Na+/solute_symporter_sf"/>
</dbReference>
<keyword evidence="2" id="KW-0813">Transport</keyword>
<dbReference type="GO" id="GO:0012505">
    <property type="term" value="C:endomembrane system"/>
    <property type="evidence" value="ECO:0007669"/>
    <property type="project" value="TreeGrafter"/>
</dbReference>
<comment type="subcellular location">
    <subcellularLocation>
        <location evidence="1">Membrane</location>
        <topology evidence="1">Multi-pass membrane protein</topology>
    </subcellularLocation>
</comment>
<feature type="transmembrane region" description="Helical" evidence="10">
    <location>
        <begin position="49"/>
        <end position="70"/>
    </location>
</feature>
<evidence type="ECO:0000256" key="5">
    <source>
        <dbReference type="ARBA" id="ARBA00022958"/>
    </source>
</evidence>
<dbReference type="InterPro" id="IPR050794">
    <property type="entry name" value="CPA2_transporter"/>
</dbReference>
<sequence>MSTHRKDFVINGKYRIMFGGRKEFTICYNESKPISNTFWQSTNPVMNKLPIFLTQLSLLIAITRVFMIILRPLRQPRFLSELLAGILLGPSVLGNLGWVANHITPFEASLFLETMANLGVTFYMFLVGLEMDITPLQKMGKTAFSVAIAGIIFPLIAGVGLHATILKHQTSVRAPEMGAYFWSIALSLTSFPDLARALSDHKLMYTDLGKTALTAAAVCDLSCWSLLVVAVCIISGRNELHIAIPVMARALSDHKLMYTELGKIALTAAAVCDLSCWSLLVVAVCIISGRKELHIAIPVMVCMASLWFVLRQFIHKIAKKISQRSKDAPIPDNHIYFILSLVLLSGFITELCGAHSMFGAFMLGLMIPGGKLGASIKDKVEEFIVGILLPPTFLIIGARTNFVFIFADVSIGMVLLVILLASLAKIVSTLLVCLYFKCPMRDGLALGVLMNTKGVLALIVLNEGRNMQGFDQQTFTWIMAAILLMTIITGPIVSWTHNSARHLRPYNHRNLERSKPDAPLRVLVCVHSTRNLPGLISLLQNSNATRNSPITVFAAHLVELTRASAMLIFHDKNKTVDTEINTTWEKAEAEQIVSAFESFERDNPAAAVQPLTAVSPYATMHEDVNNFALDKFVSIILIPFHKRPDGVGGWTDENIEHKQVNQNLLATSSCSIGLLVNRGLMGVSESQKDTQECHVAMFFIEGPNDREALAYAWRMAGNPRLILTLVRFVPGKDVSELSEGVEEDDHDIFTTTFEREKQKQLDDDYVNEFRFRTMHDQSIAYVEELVNSGDEIISTINTAYSDFNLYVVGRGHGKACPLTAGLSNWSDSPELGPLGEALVSSDFESPPSVLVVQQSALLSTGSSKHN</sequence>
<dbReference type="InterPro" id="IPR057291">
    <property type="entry name" value="CHX17_2nd"/>
</dbReference>
<dbReference type="PANTHER" id="PTHR32468">
    <property type="entry name" value="CATION/H + ANTIPORTER"/>
    <property type="match status" value="1"/>
</dbReference>
<dbReference type="Pfam" id="PF23256">
    <property type="entry name" value="CHX17_2nd"/>
    <property type="match status" value="1"/>
</dbReference>
<reference evidence="14 15" key="1">
    <citation type="submission" date="2015-01" db="EMBL/GenBank/DDBJ databases">
        <title>Genome of allotetraploid Gossypium barbadense reveals genomic plasticity and fiber elongation in cotton evolution.</title>
        <authorList>
            <person name="Chen X."/>
            <person name="Liu X."/>
            <person name="Zhao B."/>
            <person name="Zheng H."/>
            <person name="Hu Y."/>
            <person name="Lu G."/>
            <person name="Yang C."/>
            <person name="Chen J."/>
            <person name="Shan C."/>
            <person name="Zhang L."/>
            <person name="Zhou Y."/>
            <person name="Wang L."/>
            <person name="Guo W."/>
            <person name="Bai Y."/>
            <person name="Ruan J."/>
            <person name="Shangguan X."/>
            <person name="Mao Y."/>
            <person name="Jiang J."/>
            <person name="Zhu Y."/>
            <person name="Lei J."/>
            <person name="Kang H."/>
            <person name="Chen S."/>
            <person name="He X."/>
            <person name="Wang R."/>
            <person name="Wang Y."/>
            <person name="Chen J."/>
            <person name="Wang L."/>
            <person name="Yu S."/>
            <person name="Wang B."/>
            <person name="Wei J."/>
            <person name="Song S."/>
            <person name="Lu X."/>
            <person name="Gao Z."/>
            <person name="Gu W."/>
            <person name="Deng X."/>
            <person name="Ma D."/>
            <person name="Wang S."/>
            <person name="Liang W."/>
            <person name="Fang L."/>
            <person name="Cai C."/>
            <person name="Zhu X."/>
            <person name="Zhou B."/>
            <person name="Zhang Y."/>
            <person name="Chen Z."/>
            <person name="Xu S."/>
            <person name="Zhu R."/>
            <person name="Wang S."/>
            <person name="Zhang T."/>
            <person name="Zhao G."/>
        </authorList>
    </citation>
    <scope>NUCLEOTIDE SEQUENCE [LARGE SCALE GENOMIC DNA]</scope>
    <source>
        <strain evidence="15">cv. Xinhai21</strain>
        <tissue evidence="14">Leaf</tissue>
    </source>
</reference>
<evidence type="ECO:0000256" key="1">
    <source>
        <dbReference type="ARBA" id="ARBA00004141"/>
    </source>
</evidence>
<evidence type="ECO:0000313" key="15">
    <source>
        <dbReference type="Proteomes" id="UP000239757"/>
    </source>
</evidence>
<feature type="domain" description="Cation/H+ exchanger transmembrane" evidence="11">
    <location>
        <begin position="245"/>
        <end position="496"/>
    </location>
</feature>
<keyword evidence="4 10" id="KW-0812">Transmembrane</keyword>
<evidence type="ECO:0000256" key="8">
    <source>
        <dbReference type="ARBA" id="ARBA00023136"/>
    </source>
</evidence>
<dbReference type="GO" id="GO:0015297">
    <property type="term" value="F:antiporter activity"/>
    <property type="evidence" value="ECO:0007669"/>
    <property type="project" value="InterPro"/>
</dbReference>
<evidence type="ECO:0000256" key="2">
    <source>
        <dbReference type="ARBA" id="ARBA00022448"/>
    </source>
</evidence>
<feature type="transmembrane region" description="Helical" evidence="10">
    <location>
        <begin position="82"/>
        <end position="104"/>
    </location>
</feature>
<evidence type="ECO:0000256" key="4">
    <source>
        <dbReference type="ARBA" id="ARBA00022692"/>
    </source>
</evidence>
<feature type="domain" description="Cation/H(+) antiporter C-terminal" evidence="13">
    <location>
        <begin position="695"/>
        <end position="855"/>
    </location>
</feature>
<dbReference type="Proteomes" id="UP000239757">
    <property type="component" value="Unassembled WGS sequence"/>
</dbReference>
<dbReference type="InterPro" id="IPR006153">
    <property type="entry name" value="Cation/H_exchanger_TM"/>
</dbReference>
<evidence type="ECO:0000259" key="11">
    <source>
        <dbReference type="Pfam" id="PF00999"/>
    </source>
</evidence>
<evidence type="ECO:0000256" key="3">
    <source>
        <dbReference type="ARBA" id="ARBA00022538"/>
    </source>
</evidence>
<feature type="transmembrane region" description="Helical" evidence="10">
    <location>
        <begin position="414"/>
        <end position="437"/>
    </location>
</feature>
<dbReference type="EMBL" id="KZ664944">
    <property type="protein sequence ID" value="PPS02304.1"/>
    <property type="molecule type" value="Genomic_DNA"/>
</dbReference>
<dbReference type="GO" id="GO:0006885">
    <property type="term" value="P:regulation of pH"/>
    <property type="evidence" value="ECO:0007669"/>
    <property type="project" value="TreeGrafter"/>
</dbReference>
<feature type="transmembrane region" description="Helical" evidence="10">
    <location>
        <begin position="143"/>
        <end position="165"/>
    </location>
</feature>
<evidence type="ECO:0000259" key="12">
    <source>
        <dbReference type="Pfam" id="PF23256"/>
    </source>
</evidence>
<feature type="transmembrane region" description="Helical" evidence="10">
    <location>
        <begin position="474"/>
        <end position="495"/>
    </location>
</feature>
<dbReference type="PANTHER" id="PTHR32468:SF74">
    <property type="entry name" value="CATION_H(+) ANTIPORTER 21-RELATED"/>
    <property type="match status" value="1"/>
</dbReference>
<keyword evidence="6 10" id="KW-1133">Transmembrane helix</keyword>
<evidence type="ECO:0000256" key="10">
    <source>
        <dbReference type="SAM" id="Phobius"/>
    </source>
</evidence>
<evidence type="ECO:0000256" key="6">
    <source>
        <dbReference type="ARBA" id="ARBA00022989"/>
    </source>
</evidence>
<dbReference type="AlphaFoldDB" id="A0A2P5XG48"/>
<dbReference type="GO" id="GO:0016020">
    <property type="term" value="C:membrane"/>
    <property type="evidence" value="ECO:0007669"/>
    <property type="project" value="UniProtKB-SubCell"/>
</dbReference>
<evidence type="ECO:0000256" key="9">
    <source>
        <dbReference type="ARBA" id="ARBA00038341"/>
    </source>
</evidence>
<dbReference type="InterPro" id="IPR057290">
    <property type="entry name" value="CHX17_C"/>
</dbReference>
<feature type="domain" description="Cation/H+ exchanger transmembrane" evidence="11">
    <location>
        <begin position="63"/>
        <end position="236"/>
    </location>
</feature>
<feature type="domain" description="Cation/H(+) antiporter central" evidence="12">
    <location>
        <begin position="551"/>
        <end position="684"/>
    </location>
</feature>
<evidence type="ECO:0008006" key="16">
    <source>
        <dbReference type="Google" id="ProtNLM"/>
    </source>
</evidence>
<name>A0A2P5XG48_GOSBA</name>
<comment type="similarity">
    <text evidence="9">Belongs to the monovalent cation:proton antiporter 2 (CPA2) transporter (TC 2.A.37) family. CHX (TC 2.A.37.4) subfamily.</text>
</comment>
<evidence type="ECO:0000259" key="13">
    <source>
        <dbReference type="Pfam" id="PF23259"/>
    </source>
</evidence>
<feature type="transmembrane region" description="Helical" evidence="10">
    <location>
        <begin position="443"/>
        <end position="462"/>
    </location>
</feature>
<dbReference type="Gene3D" id="1.20.1530.20">
    <property type="match status" value="2"/>
</dbReference>
<feature type="transmembrane region" description="Helical" evidence="10">
    <location>
        <begin position="177"/>
        <end position="195"/>
    </location>
</feature>
<keyword evidence="5" id="KW-0630">Potassium</keyword>
<dbReference type="OrthoDB" id="2687058at2759"/>
<gene>
    <name evidence="14" type="ORF">GOBAR_AA18352</name>
</gene>
<feature type="transmembrane region" description="Helical" evidence="10">
    <location>
        <begin position="264"/>
        <end position="289"/>
    </location>
</feature>
<protein>
    <recommendedName>
        <fullName evidence="16">Cation/H+ exchanger domain-containing protein</fullName>
    </recommendedName>
</protein>
<evidence type="ECO:0000313" key="14">
    <source>
        <dbReference type="EMBL" id="PPS02304.1"/>
    </source>
</evidence>
<accession>A0A2P5XG48</accession>
<proteinExistence type="inferred from homology"/>